<feature type="non-terminal residue" evidence="2">
    <location>
        <position position="56"/>
    </location>
</feature>
<proteinExistence type="predicted"/>
<sequence>MPTGIKPIFINNMMSTYGLSHPHDSKVFPDLPEHQDNPSQLRLQHDGLATDDKARL</sequence>
<dbReference type="EMBL" id="DAARFX010000051">
    <property type="protein sequence ID" value="HAE2265176.1"/>
    <property type="molecule type" value="Genomic_DNA"/>
</dbReference>
<reference evidence="2" key="2">
    <citation type="submission" date="2018-07" db="EMBL/GenBank/DDBJ databases">
        <authorList>
            <consortium name="NCBI Pathogen Detection Project"/>
        </authorList>
    </citation>
    <scope>NUCLEOTIDE SEQUENCE</scope>
    <source>
        <strain evidence="2">BCW_2802</strain>
    </source>
</reference>
<feature type="compositionally biased region" description="Basic and acidic residues" evidence="1">
    <location>
        <begin position="43"/>
        <end position="56"/>
    </location>
</feature>
<dbReference type="Pfam" id="PF07108">
    <property type="entry name" value="PipA"/>
    <property type="match status" value="1"/>
</dbReference>
<comment type="caution">
    <text evidence="2">The sequence shown here is derived from an EMBL/GenBank/DDBJ whole genome shotgun (WGS) entry which is preliminary data.</text>
</comment>
<feature type="compositionally biased region" description="Basic and acidic residues" evidence="1">
    <location>
        <begin position="21"/>
        <end position="36"/>
    </location>
</feature>
<accession>A0A727ZLI4</accession>
<name>A0A727ZLI4_SALTM</name>
<evidence type="ECO:0000256" key="1">
    <source>
        <dbReference type="SAM" id="MobiDB-lite"/>
    </source>
</evidence>
<dbReference type="AlphaFoldDB" id="A0A727ZLI4"/>
<gene>
    <name evidence="2" type="ORF">G3254_004596</name>
</gene>
<evidence type="ECO:0000313" key="2">
    <source>
        <dbReference type="EMBL" id="HAE2265176.1"/>
    </source>
</evidence>
<protein>
    <submittedName>
        <fullName evidence="2">PipA/GogA/GtgA family type III secretion system effector</fullName>
    </submittedName>
</protein>
<organism evidence="2">
    <name type="scientific">Salmonella typhimurium</name>
    <dbReference type="NCBI Taxonomy" id="90371"/>
    <lineage>
        <taxon>Bacteria</taxon>
        <taxon>Pseudomonadati</taxon>
        <taxon>Pseudomonadota</taxon>
        <taxon>Gammaproteobacteria</taxon>
        <taxon>Enterobacterales</taxon>
        <taxon>Enterobacteriaceae</taxon>
        <taxon>Salmonella</taxon>
    </lineage>
</organism>
<reference evidence="2" key="1">
    <citation type="journal article" date="2018" name="Genome Biol.">
        <title>SKESA: strategic k-mer extension for scrupulous assemblies.</title>
        <authorList>
            <person name="Souvorov A."/>
            <person name="Agarwala R."/>
            <person name="Lipman D.J."/>
        </authorList>
    </citation>
    <scope>NUCLEOTIDE SEQUENCE</scope>
    <source>
        <strain evidence="2">BCW_2802</strain>
    </source>
</reference>
<feature type="region of interest" description="Disordered" evidence="1">
    <location>
        <begin position="21"/>
        <end position="56"/>
    </location>
</feature>
<dbReference type="InterPro" id="IPR010777">
    <property type="entry name" value="PipA"/>
</dbReference>